<dbReference type="OrthoDB" id="447103at2759"/>
<dbReference type="Gene3D" id="1.25.10.10">
    <property type="entry name" value="Leucine-rich Repeat Variant"/>
    <property type="match status" value="1"/>
</dbReference>
<dbReference type="GO" id="GO:0004672">
    <property type="term" value="F:protein kinase activity"/>
    <property type="evidence" value="ECO:0007669"/>
    <property type="project" value="InterPro"/>
</dbReference>
<dbReference type="Gene3D" id="1.10.510.10">
    <property type="entry name" value="Transferase(Phosphotransferase) domain 1"/>
    <property type="match status" value="1"/>
</dbReference>
<protein>
    <recommendedName>
        <fullName evidence="2">N-terminal kinase-like protein</fullName>
    </recommendedName>
    <alternativeName>
        <fullName evidence="3">SCY1-like protein 1</fullName>
    </alternativeName>
</protein>
<dbReference type="InterPro" id="IPR011009">
    <property type="entry name" value="Kinase-like_dom_sf"/>
</dbReference>
<comment type="caution">
    <text evidence="7">The sequence shown here is derived from an EMBL/GenBank/DDBJ whole genome shotgun (WGS) entry which is preliminary data.</text>
</comment>
<accession>A0A7J7KNB1</accession>
<comment type="function">
    <text evidence="4">Regulates COPI-mediated retrograde protein traffic at the interface between the Golgi apparatus and the endoplasmic reticulum. Involved in the maintenance of the Golgi apparatus morphology.</text>
</comment>
<reference evidence="7" key="1">
    <citation type="submission" date="2020-06" db="EMBL/GenBank/DDBJ databases">
        <title>Draft genome of Bugula neritina, a colonial animal packing powerful symbionts and potential medicines.</title>
        <authorList>
            <person name="Rayko M."/>
        </authorList>
    </citation>
    <scope>NUCLEOTIDE SEQUENCE [LARGE SCALE GENOMIC DNA]</scope>
    <source>
        <strain evidence="7">Kwan_BN1</strain>
    </source>
</reference>
<comment type="similarity">
    <text evidence="1">Belongs to the protein kinase superfamily.</text>
</comment>
<evidence type="ECO:0000256" key="3">
    <source>
        <dbReference type="ARBA" id="ARBA00042347"/>
    </source>
</evidence>
<dbReference type="InterPro" id="IPR016024">
    <property type="entry name" value="ARM-type_fold"/>
</dbReference>
<dbReference type="InterPro" id="IPR011989">
    <property type="entry name" value="ARM-like"/>
</dbReference>
<sequence>MSMWSIFSRDPASSFNYEILDLCSGLEQKSVWKLHKGRKKTTGEECSIFAFDLKAASDGEAQVAKSSFKRMKTLRHPNLVTYIDGLESEKVLYVVTEPVLPLAVYLNDYESEGSRNTFAISWGLHQIVKGLTFIIKDCHLIHNNVCLSSVFVNKAGEWLLGGLEYIYPSQGEQSVAPIKIMPSLEVYTPPEKATQRLSMKTEWSTDMWGLGCLVWEVFNKHLSAASDLKSLGKIPKNLTGGYATLVSANPKSRPNPMTFIADCRRKGGFLANKFVDAMIFIEEIQIKDQAQKTEFLESLNSEIDNFPSSFCRHKFLPQLIKAFEFGDAGANILMPLLKVGKMLDSDSYQKQVVPCVVKMFNITDRQTRVKLLQQMSLFTEKLSDVASKLLPSICLLTRDPEKSVRDQAFAVIDCFLQRLKTVSDDPEALVEMEKELTSSTSTVSEAKTWAGWAMTAGVTSLSSLSSLTSKFKGRQAQADGAKDTESSVDDPSNSKPANQCEATPVKASSSDSNWEDASSGWNDDADDWAPLESSTNQAADSAPSKSAWEAKESDADQWGSGWNDADAGWNDEKEDEFEPIEPSSNISSASSYNWDSYSKTADDGGDDFFGSLAGSTKAQTKKNASHKKVEAEQNAGWNDGGDWGAPEDAGLGFFRQYRVGCYRGYGVGCYG</sequence>
<dbReference type="EMBL" id="VXIV02000227">
    <property type="protein sequence ID" value="KAF6039656.1"/>
    <property type="molecule type" value="Genomic_DNA"/>
</dbReference>
<evidence type="ECO:0000256" key="1">
    <source>
        <dbReference type="ARBA" id="ARBA00038349"/>
    </source>
</evidence>
<name>A0A7J7KNB1_BUGNE</name>
<dbReference type="AlphaFoldDB" id="A0A7J7KNB1"/>
<feature type="domain" description="Protein kinase" evidence="6">
    <location>
        <begin position="20"/>
        <end position="316"/>
    </location>
</feature>
<evidence type="ECO:0000313" key="8">
    <source>
        <dbReference type="Proteomes" id="UP000593567"/>
    </source>
</evidence>
<gene>
    <name evidence="7" type="ORF">EB796_002036</name>
</gene>
<feature type="region of interest" description="Disordered" evidence="5">
    <location>
        <begin position="475"/>
        <end position="592"/>
    </location>
</feature>
<dbReference type="Pfam" id="PF00069">
    <property type="entry name" value="Pkinase"/>
    <property type="match status" value="1"/>
</dbReference>
<keyword evidence="8" id="KW-1185">Reference proteome</keyword>
<dbReference type="InterPro" id="IPR000719">
    <property type="entry name" value="Prot_kinase_dom"/>
</dbReference>
<dbReference type="InterPro" id="IPR051177">
    <property type="entry name" value="CIK-Related_Protein"/>
</dbReference>
<evidence type="ECO:0000256" key="4">
    <source>
        <dbReference type="ARBA" id="ARBA00056114"/>
    </source>
</evidence>
<evidence type="ECO:0000256" key="2">
    <source>
        <dbReference type="ARBA" id="ARBA00040972"/>
    </source>
</evidence>
<dbReference type="SUPFAM" id="SSF56112">
    <property type="entry name" value="Protein kinase-like (PK-like)"/>
    <property type="match status" value="1"/>
</dbReference>
<dbReference type="PROSITE" id="PS50011">
    <property type="entry name" value="PROTEIN_KINASE_DOM"/>
    <property type="match status" value="1"/>
</dbReference>
<feature type="compositionally biased region" description="Polar residues" evidence="5">
    <location>
        <begin position="489"/>
        <end position="501"/>
    </location>
</feature>
<dbReference type="PANTHER" id="PTHR12984:SF3">
    <property type="entry name" value="N-TERMINAL KINASE-LIKE PROTEIN"/>
    <property type="match status" value="1"/>
</dbReference>
<feature type="compositionally biased region" description="Low complexity" evidence="5">
    <location>
        <begin position="507"/>
        <end position="519"/>
    </location>
</feature>
<feature type="compositionally biased region" description="Low complexity" evidence="5">
    <location>
        <begin position="580"/>
        <end position="592"/>
    </location>
</feature>
<organism evidence="7 8">
    <name type="scientific">Bugula neritina</name>
    <name type="common">Brown bryozoan</name>
    <name type="synonym">Sertularia neritina</name>
    <dbReference type="NCBI Taxonomy" id="10212"/>
    <lineage>
        <taxon>Eukaryota</taxon>
        <taxon>Metazoa</taxon>
        <taxon>Spiralia</taxon>
        <taxon>Lophotrochozoa</taxon>
        <taxon>Bryozoa</taxon>
        <taxon>Gymnolaemata</taxon>
        <taxon>Cheilostomatida</taxon>
        <taxon>Flustrina</taxon>
        <taxon>Buguloidea</taxon>
        <taxon>Bugulidae</taxon>
        <taxon>Bugula</taxon>
    </lineage>
</organism>
<evidence type="ECO:0000256" key="5">
    <source>
        <dbReference type="SAM" id="MobiDB-lite"/>
    </source>
</evidence>
<feature type="region of interest" description="Disordered" evidence="5">
    <location>
        <begin position="611"/>
        <end position="643"/>
    </location>
</feature>
<dbReference type="Proteomes" id="UP000593567">
    <property type="component" value="Unassembled WGS sequence"/>
</dbReference>
<evidence type="ECO:0000313" key="7">
    <source>
        <dbReference type="EMBL" id="KAF6039656.1"/>
    </source>
</evidence>
<dbReference type="SUPFAM" id="SSF48371">
    <property type="entry name" value="ARM repeat"/>
    <property type="match status" value="1"/>
</dbReference>
<dbReference type="GO" id="GO:0005524">
    <property type="term" value="F:ATP binding"/>
    <property type="evidence" value="ECO:0007669"/>
    <property type="project" value="InterPro"/>
</dbReference>
<proteinExistence type="inferred from homology"/>
<evidence type="ECO:0000259" key="6">
    <source>
        <dbReference type="PROSITE" id="PS50011"/>
    </source>
</evidence>
<dbReference type="Gene3D" id="3.30.200.20">
    <property type="entry name" value="Phosphorylase Kinase, domain 1"/>
    <property type="match status" value="1"/>
</dbReference>
<dbReference type="PANTHER" id="PTHR12984">
    <property type="entry name" value="SCY1-RELATED S/T PROTEIN KINASE-LIKE"/>
    <property type="match status" value="1"/>
</dbReference>